<feature type="transmembrane region" description="Helical" evidence="2">
    <location>
        <begin position="7"/>
        <end position="32"/>
    </location>
</feature>
<dbReference type="Gene3D" id="1.20.140.150">
    <property type="match status" value="1"/>
</dbReference>
<dbReference type="Proteomes" id="UP000732380">
    <property type="component" value="Unassembled WGS sequence"/>
</dbReference>
<dbReference type="InterPro" id="IPR009571">
    <property type="entry name" value="SUR7/Rim9-like_fungi"/>
</dbReference>
<dbReference type="InterPro" id="IPR052413">
    <property type="entry name" value="SUR7_domain"/>
</dbReference>
<keyword evidence="2" id="KW-0472">Membrane</keyword>
<feature type="region of interest" description="Disordered" evidence="1">
    <location>
        <begin position="280"/>
        <end position="328"/>
    </location>
</feature>
<feature type="transmembrane region" description="Helical" evidence="2">
    <location>
        <begin position="226"/>
        <end position="251"/>
    </location>
</feature>
<feature type="transmembrane region" description="Helical" evidence="2">
    <location>
        <begin position="151"/>
        <end position="172"/>
    </location>
</feature>
<comment type="caution">
    <text evidence="3">The sequence shown here is derived from an EMBL/GenBank/DDBJ whole genome shotgun (WGS) entry which is preliminary data.</text>
</comment>
<dbReference type="AlphaFoldDB" id="A0A9P7PV21"/>
<evidence type="ECO:0000313" key="4">
    <source>
        <dbReference type="Proteomes" id="UP000732380"/>
    </source>
</evidence>
<feature type="transmembrane region" description="Helical" evidence="2">
    <location>
        <begin position="179"/>
        <end position="206"/>
    </location>
</feature>
<dbReference type="GO" id="GO:0005886">
    <property type="term" value="C:plasma membrane"/>
    <property type="evidence" value="ECO:0007669"/>
    <property type="project" value="InterPro"/>
</dbReference>
<organism evidence="3 4">
    <name type="scientific">Claviceps humidiphila</name>
    <dbReference type="NCBI Taxonomy" id="1294629"/>
    <lineage>
        <taxon>Eukaryota</taxon>
        <taxon>Fungi</taxon>
        <taxon>Dikarya</taxon>
        <taxon>Ascomycota</taxon>
        <taxon>Pezizomycotina</taxon>
        <taxon>Sordariomycetes</taxon>
        <taxon>Hypocreomycetidae</taxon>
        <taxon>Hypocreales</taxon>
        <taxon>Clavicipitaceae</taxon>
        <taxon>Claviceps</taxon>
    </lineage>
</organism>
<protein>
    <recommendedName>
        <fullName evidence="5">Integral membrane protein</fullName>
    </recommendedName>
</protein>
<evidence type="ECO:0000313" key="3">
    <source>
        <dbReference type="EMBL" id="KAG6105773.1"/>
    </source>
</evidence>
<dbReference type="PANTHER" id="PTHR28019:SF3">
    <property type="entry name" value="INTEGRAL MEMBRANE PROTEIN (AFU_ORTHOLOGUE AFUA_6G07470)"/>
    <property type="match status" value="1"/>
</dbReference>
<evidence type="ECO:0000256" key="2">
    <source>
        <dbReference type="SAM" id="Phobius"/>
    </source>
</evidence>
<gene>
    <name evidence="3" type="ORF">E4U13_007701</name>
</gene>
<dbReference type="GO" id="GO:0031505">
    <property type="term" value="P:fungal-type cell wall organization"/>
    <property type="evidence" value="ECO:0007669"/>
    <property type="project" value="TreeGrafter"/>
</dbReference>
<dbReference type="Pfam" id="PF06687">
    <property type="entry name" value="SUR7"/>
    <property type="match status" value="1"/>
</dbReference>
<evidence type="ECO:0008006" key="5">
    <source>
        <dbReference type="Google" id="ProtNLM"/>
    </source>
</evidence>
<sequence length="328" mass="35129">MGVGRFFCVGLPLALTIASIIALLIATLSGVAHNQLWMFQLDTRNLSISPVDAAHLAGKAGLSLRDLKTDNITAADLNLADTYDVNLWGYCSTTHNGQRQCTKASFDWAATALNASVIETLNSTTGLKIELPHEMETALRTFRTVTKWTEVAFIIALVALGLQLVVGIFAMCSRAVSCLTWLLSAVTGILVGVAAGMATAMATVVIGAVESSAKYYGVEGHVGGRFLATVWIAALFAIVSGLFWIFTVCCCKPERRQKRSKDADGEKLLPTGAYKPISDHRVEMTGGQSGHPAYYDPNQAHAGYSSGPRHTAGQGRADMAYEPYSHRA</sequence>
<keyword evidence="2" id="KW-1133">Transmembrane helix</keyword>
<accession>A0A9P7PV21</accession>
<name>A0A9P7PV21_9HYPO</name>
<proteinExistence type="predicted"/>
<dbReference type="EMBL" id="SRQM01000792">
    <property type="protein sequence ID" value="KAG6105773.1"/>
    <property type="molecule type" value="Genomic_DNA"/>
</dbReference>
<dbReference type="GO" id="GO:0051285">
    <property type="term" value="C:cell cortex of cell tip"/>
    <property type="evidence" value="ECO:0007669"/>
    <property type="project" value="TreeGrafter"/>
</dbReference>
<evidence type="ECO:0000256" key="1">
    <source>
        <dbReference type="SAM" id="MobiDB-lite"/>
    </source>
</evidence>
<keyword evidence="2" id="KW-0812">Transmembrane</keyword>
<dbReference type="PANTHER" id="PTHR28019">
    <property type="entry name" value="CELL MEMBRANE PROTEIN YLR413W-RELATED"/>
    <property type="match status" value="1"/>
</dbReference>
<reference evidence="3 4" key="1">
    <citation type="journal article" date="2020" name="bioRxiv">
        <title>Whole genome comparisons of ergot fungi reveals the divergence and evolution of species within the genus Claviceps are the result of varying mechanisms driving genome evolution and host range expansion.</title>
        <authorList>
            <person name="Wyka S.A."/>
            <person name="Mondo S.J."/>
            <person name="Liu M."/>
            <person name="Dettman J."/>
            <person name="Nalam V."/>
            <person name="Broders K.D."/>
        </authorList>
    </citation>
    <scope>NUCLEOTIDE SEQUENCE [LARGE SCALE GENOMIC DNA]</scope>
    <source>
        <strain evidence="3 4">LM576</strain>
    </source>
</reference>
<keyword evidence="4" id="KW-1185">Reference proteome</keyword>